<keyword evidence="3" id="KW-0479">Metal-binding</keyword>
<name>A0ABR4ZP63_9NOCA</name>
<keyword evidence="2" id="KW-0349">Heme</keyword>
<keyword evidence="6" id="KW-0503">Monooxygenase</keyword>
<evidence type="ECO:0008006" key="9">
    <source>
        <dbReference type="Google" id="ProtNLM"/>
    </source>
</evidence>
<keyword evidence="8" id="KW-1185">Reference proteome</keyword>
<evidence type="ECO:0000256" key="6">
    <source>
        <dbReference type="ARBA" id="ARBA00023033"/>
    </source>
</evidence>
<dbReference type="Proteomes" id="UP000031364">
    <property type="component" value="Unassembled WGS sequence"/>
</dbReference>
<comment type="caution">
    <text evidence="7">The sequence shown here is derived from an EMBL/GenBank/DDBJ whole genome shotgun (WGS) entry which is preliminary data.</text>
</comment>
<dbReference type="Gene3D" id="1.10.630.10">
    <property type="entry name" value="Cytochrome P450"/>
    <property type="match status" value="1"/>
</dbReference>
<dbReference type="InterPro" id="IPR036396">
    <property type="entry name" value="Cyt_P450_sf"/>
</dbReference>
<dbReference type="PANTHER" id="PTHR46696:SF1">
    <property type="entry name" value="CYTOCHROME P450 YJIB-RELATED"/>
    <property type="match status" value="1"/>
</dbReference>
<proteinExistence type="inferred from homology"/>
<dbReference type="PANTHER" id="PTHR46696">
    <property type="entry name" value="P450, PUTATIVE (EUROFUNG)-RELATED"/>
    <property type="match status" value="1"/>
</dbReference>
<evidence type="ECO:0000256" key="4">
    <source>
        <dbReference type="ARBA" id="ARBA00023002"/>
    </source>
</evidence>
<reference evidence="7 8" key="1">
    <citation type="journal article" date="2014" name="Int. J. Syst. Evol. Microbiol.">
        <title>Nocardia vulneris sp. nov., isolated from wounds of human patients in North America.</title>
        <authorList>
            <person name="Lasker B.A."/>
            <person name="Bell M."/>
            <person name="Klenk H.P."/>
            <person name="Sproer C."/>
            <person name="Schumann C."/>
            <person name="Schumann P."/>
            <person name="Brown J.M."/>
        </authorList>
    </citation>
    <scope>NUCLEOTIDE SEQUENCE [LARGE SCALE GENOMIC DNA]</scope>
    <source>
        <strain evidence="7 8">W9851</strain>
    </source>
</reference>
<accession>A0ABR4ZP63</accession>
<keyword evidence="4" id="KW-0560">Oxidoreductase</keyword>
<evidence type="ECO:0000256" key="5">
    <source>
        <dbReference type="ARBA" id="ARBA00023004"/>
    </source>
</evidence>
<dbReference type="SUPFAM" id="SSF48264">
    <property type="entry name" value="Cytochrome P450"/>
    <property type="match status" value="1"/>
</dbReference>
<comment type="similarity">
    <text evidence="1">Belongs to the cytochrome P450 family.</text>
</comment>
<gene>
    <name evidence="7" type="ORF">FG87_00345</name>
</gene>
<dbReference type="Pfam" id="PF00067">
    <property type="entry name" value="p450"/>
    <property type="match status" value="1"/>
</dbReference>
<organism evidence="7 8">
    <name type="scientific">Nocardia vulneris</name>
    <dbReference type="NCBI Taxonomy" id="1141657"/>
    <lineage>
        <taxon>Bacteria</taxon>
        <taxon>Bacillati</taxon>
        <taxon>Actinomycetota</taxon>
        <taxon>Actinomycetes</taxon>
        <taxon>Mycobacteriales</taxon>
        <taxon>Nocardiaceae</taxon>
        <taxon>Nocardia</taxon>
    </lineage>
</organism>
<evidence type="ECO:0000256" key="1">
    <source>
        <dbReference type="ARBA" id="ARBA00010617"/>
    </source>
</evidence>
<sequence>MFGAGFAAYPWATLARLRDTGGVHRITTPDGPPAWLVTRYADVRAGLLDERLAMNVRHAGDGEYRGFTLPRPLDTYQHAEPADHARLRRIVTGELSPRRLAQWTELAPELVDSFLREVDSGAELDLVAQLAVPLPAAVLGELLGLGASERAAMLGWAEATLLPSATPPRARDTLSTMVAIIEATMDRARAEPGDSLLGRLVAAHTTAGTLSADELGGLLFYLLFVWYEVLVDLVTGATLALLEFPDQARLLRDTREKHSAVDELLRYLSPQVLAAPRYATTELTIGAQTIRAGQTVLLCLASANRDPETFGRPDELDLTRAPHAQLALGYGAHACLGNALVRTLGAATLDQLFTRWPDTTLTVDAREIPWRSGFRHRGPLTLPVRLG</sequence>
<dbReference type="InterPro" id="IPR001128">
    <property type="entry name" value="Cyt_P450"/>
</dbReference>
<dbReference type="InterPro" id="IPR002397">
    <property type="entry name" value="Cyt_P450_B"/>
</dbReference>
<dbReference type="PRINTS" id="PR00359">
    <property type="entry name" value="BP450"/>
</dbReference>
<evidence type="ECO:0000313" key="7">
    <source>
        <dbReference type="EMBL" id="KIA66619.1"/>
    </source>
</evidence>
<protein>
    <recommendedName>
        <fullName evidence="9">Cytochrome P450</fullName>
    </recommendedName>
</protein>
<evidence type="ECO:0000256" key="2">
    <source>
        <dbReference type="ARBA" id="ARBA00022617"/>
    </source>
</evidence>
<keyword evidence="5" id="KW-0408">Iron</keyword>
<evidence type="ECO:0000313" key="8">
    <source>
        <dbReference type="Proteomes" id="UP000031364"/>
    </source>
</evidence>
<dbReference type="EMBL" id="JNFP01000001">
    <property type="protein sequence ID" value="KIA66619.1"/>
    <property type="molecule type" value="Genomic_DNA"/>
</dbReference>
<evidence type="ECO:0000256" key="3">
    <source>
        <dbReference type="ARBA" id="ARBA00022723"/>
    </source>
</evidence>